<dbReference type="Proteomes" id="UP000053105">
    <property type="component" value="Unassembled WGS sequence"/>
</dbReference>
<reference evidence="2 3" key="1">
    <citation type="submission" date="2015-07" db="EMBL/GenBank/DDBJ databases">
        <title>The genome of Melipona quadrifasciata.</title>
        <authorList>
            <person name="Pan H."/>
            <person name="Kapheim K."/>
        </authorList>
    </citation>
    <scope>NUCLEOTIDE SEQUENCE [LARGE SCALE GENOMIC DNA]</scope>
    <source>
        <strain evidence="2">0111107301</strain>
        <tissue evidence="2">Whole body</tissue>
    </source>
</reference>
<name>A0A0N0U5Z5_9HYME</name>
<dbReference type="EMBL" id="KQ435746">
    <property type="protein sequence ID" value="KOX76552.1"/>
    <property type="molecule type" value="Genomic_DNA"/>
</dbReference>
<feature type="compositionally biased region" description="Basic and acidic residues" evidence="1">
    <location>
        <begin position="8"/>
        <end position="28"/>
    </location>
</feature>
<protein>
    <submittedName>
        <fullName evidence="2">Uncharacterized protein</fullName>
    </submittedName>
</protein>
<accession>A0A0N0U5Z5</accession>
<feature type="compositionally biased region" description="Low complexity" evidence="1">
    <location>
        <begin position="38"/>
        <end position="69"/>
    </location>
</feature>
<keyword evidence="3" id="KW-1185">Reference proteome</keyword>
<dbReference type="OrthoDB" id="7701090at2759"/>
<dbReference type="STRING" id="166423.A0A0N0U5Z5"/>
<organism evidence="2 3">
    <name type="scientific">Melipona quadrifasciata</name>
    <dbReference type="NCBI Taxonomy" id="166423"/>
    <lineage>
        <taxon>Eukaryota</taxon>
        <taxon>Metazoa</taxon>
        <taxon>Ecdysozoa</taxon>
        <taxon>Arthropoda</taxon>
        <taxon>Hexapoda</taxon>
        <taxon>Insecta</taxon>
        <taxon>Pterygota</taxon>
        <taxon>Neoptera</taxon>
        <taxon>Endopterygota</taxon>
        <taxon>Hymenoptera</taxon>
        <taxon>Apocrita</taxon>
        <taxon>Aculeata</taxon>
        <taxon>Apoidea</taxon>
        <taxon>Anthophila</taxon>
        <taxon>Apidae</taxon>
        <taxon>Melipona</taxon>
    </lineage>
</organism>
<evidence type="ECO:0000313" key="3">
    <source>
        <dbReference type="Proteomes" id="UP000053105"/>
    </source>
</evidence>
<sequence>MTPNVLLDNRDRSLRVEKKFVQVDRAENEEGQGGGGLSTSSAGCSGASGSRMGPGPDSGSSAPSSVPHSLATSRDDEDDEDEESSGRRSNGHTGTRLSELYRRGTFSSHGESLQKDAPGLSATSTTSESLESNGLDTEIPAAARRPRSTRGSQKWSNVRAVMALYSSLRKIKRYSRHCSIWTVTSRLHSHPSLCDSSTRQYTRITRVHTWYT</sequence>
<feature type="compositionally biased region" description="Low complexity" evidence="1">
    <location>
        <begin position="120"/>
        <end position="132"/>
    </location>
</feature>
<dbReference type="AlphaFoldDB" id="A0A0N0U5Z5"/>
<proteinExistence type="predicted"/>
<evidence type="ECO:0000256" key="1">
    <source>
        <dbReference type="SAM" id="MobiDB-lite"/>
    </source>
</evidence>
<feature type="region of interest" description="Disordered" evidence="1">
    <location>
        <begin position="1"/>
        <end position="154"/>
    </location>
</feature>
<evidence type="ECO:0000313" key="2">
    <source>
        <dbReference type="EMBL" id="KOX76552.1"/>
    </source>
</evidence>
<gene>
    <name evidence="2" type="ORF">WN51_11758</name>
</gene>